<feature type="transmembrane region" description="Helical" evidence="1">
    <location>
        <begin position="137"/>
        <end position="158"/>
    </location>
</feature>
<organism evidence="2 3">
    <name type="scientific">Cinnamomum micranthum f. kanehirae</name>
    <dbReference type="NCBI Taxonomy" id="337451"/>
    <lineage>
        <taxon>Eukaryota</taxon>
        <taxon>Viridiplantae</taxon>
        <taxon>Streptophyta</taxon>
        <taxon>Embryophyta</taxon>
        <taxon>Tracheophyta</taxon>
        <taxon>Spermatophyta</taxon>
        <taxon>Magnoliopsida</taxon>
        <taxon>Magnoliidae</taxon>
        <taxon>Laurales</taxon>
        <taxon>Lauraceae</taxon>
        <taxon>Cinnamomum</taxon>
    </lineage>
</organism>
<reference evidence="2 3" key="1">
    <citation type="journal article" date="2019" name="Nat. Plants">
        <title>Stout camphor tree genome fills gaps in understanding of flowering plant genome evolution.</title>
        <authorList>
            <person name="Chaw S.M."/>
            <person name="Liu Y.C."/>
            <person name="Wu Y.W."/>
            <person name="Wang H.Y."/>
            <person name="Lin C.I."/>
            <person name="Wu C.S."/>
            <person name="Ke H.M."/>
            <person name="Chang L.Y."/>
            <person name="Hsu C.Y."/>
            <person name="Yang H.T."/>
            <person name="Sudianto E."/>
            <person name="Hsu M.H."/>
            <person name="Wu K.P."/>
            <person name="Wang L.N."/>
            <person name="Leebens-Mack J.H."/>
            <person name="Tsai I.J."/>
        </authorList>
    </citation>
    <scope>NUCLEOTIDE SEQUENCE [LARGE SCALE GENOMIC DNA]</scope>
    <source>
        <strain evidence="3">cv. Chaw 1501</strain>
        <tissue evidence="2">Young leaves</tissue>
    </source>
</reference>
<keyword evidence="1" id="KW-0812">Transmembrane</keyword>
<accession>A0A3S3PJP3</accession>
<evidence type="ECO:0000313" key="2">
    <source>
        <dbReference type="EMBL" id="RWR92050.1"/>
    </source>
</evidence>
<dbReference type="SUPFAM" id="SSF50685">
    <property type="entry name" value="Barwin-like endoglucanases"/>
    <property type="match status" value="1"/>
</dbReference>
<evidence type="ECO:0000313" key="3">
    <source>
        <dbReference type="Proteomes" id="UP000283530"/>
    </source>
</evidence>
<dbReference type="InterPro" id="IPR036908">
    <property type="entry name" value="RlpA-like_sf"/>
</dbReference>
<proteinExistence type="predicted"/>
<dbReference type="Gene3D" id="2.40.40.10">
    <property type="entry name" value="RlpA-like domain"/>
    <property type="match status" value="1"/>
</dbReference>
<dbReference type="EMBL" id="QPKB01000009">
    <property type="protein sequence ID" value="RWR92050.1"/>
    <property type="molecule type" value="Genomic_DNA"/>
</dbReference>
<dbReference type="PANTHER" id="PTHR47480:SF1">
    <property type="entry name" value="EG45-LIKE DOMAIN CONTAINING PROTEIN 1"/>
    <property type="match status" value="1"/>
</dbReference>
<keyword evidence="3" id="KW-1185">Reference proteome</keyword>
<gene>
    <name evidence="2" type="ORF">CKAN_02124200</name>
</gene>
<evidence type="ECO:0000256" key="1">
    <source>
        <dbReference type="SAM" id="Phobius"/>
    </source>
</evidence>
<dbReference type="Proteomes" id="UP000283530">
    <property type="component" value="Unassembled WGS sequence"/>
</dbReference>
<dbReference type="AlphaFoldDB" id="A0A3S3PJP3"/>
<protein>
    <submittedName>
        <fullName evidence="2">EG45-like domain-containing protein</fullName>
    </submittedName>
</protein>
<comment type="caution">
    <text evidence="2">The sequence shown here is derived from an EMBL/GenBank/DDBJ whole genome shotgun (WGS) entry which is preliminary data.</text>
</comment>
<name>A0A3S3PJP3_9MAGN</name>
<dbReference type="PANTHER" id="PTHR47480">
    <property type="entry name" value="EG45-LIKE DOMAIN CONTAINING PROTEIN"/>
    <property type="match status" value="1"/>
</dbReference>
<keyword evidence="1" id="KW-1133">Transmembrane helix</keyword>
<sequence>MDNGAPCGREYLVTCLSAAAPNACIDGQTIQVMIVDYIDGLNSSSSQNGTPMVLSNYAVAMIGDQLSVEINIEFQQYSSSSLPLIGCLSINTDTFRGQLLKPATVATFFFGDGRGAICMGPEHPNSYFFFPLSRSSAAISLFVIMSGIVFNISPAAIISRCKPAPSESQIQSRHPSHLHQLKI</sequence>
<keyword evidence="1" id="KW-0472">Membrane</keyword>
<dbReference type="OrthoDB" id="587249at2759"/>